<evidence type="ECO:0000256" key="2">
    <source>
        <dbReference type="ARBA" id="ARBA00022723"/>
    </source>
</evidence>
<sequence>MKRIVVRCEQDFTKVALMEQDRLVEYAAERGKGKPTVGNIYKGKVVNVLPGMEAAFVDIGLGKNAFIYIDDLLPAHLEKQPKVKPSIDELIAPGQDLLVQVIKEAIGGKGAKVTTHFSLPGRWLVYMPNADYVGVSRKISSDAERERLRSFGERMRQNDEGVILRTAAEHETEEFLEKDLFYLRERWSGIVKRSQELKSPAEVYRELDVLPRIVRDLFTEEVEEMVVDEAKTAKEIAAYIGGFAPRWKNRVKVDRSGEDIFVKFGVQDELDKLFRQKVRLDNGASLHIDHTEALTVVDVNTGKFTGSVDLEETVFQTNLQAAEMIARLLRVRDIGGIIIVDFIDMRLEEHQEKVLQMLEEHMKEDRTKSTVVGWTKLGLLEITRKKARESSALMSLDVCHACQGTGRVPMH</sequence>
<keyword evidence="2" id="KW-0479">Metal-binding</keyword>
<protein>
    <submittedName>
        <fullName evidence="7">Rne/Rng family ribonuclease</fullName>
    </submittedName>
</protein>
<dbReference type="Proteomes" id="UP001596250">
    <property type="component" value="Unassembled WGS sequence"/>
</dbReference>
<dbReference type="InterPro" id="IPR019307">
    <property type="entry name" value="RNA-bd_AU-1/RNase_E/G"/>
</dbReference>
<dbReference type="SMART" id="SM00316">
    <property type="entry name" value="S1"/>
    <property type="match status" value="1"/>
</dbReference>
<keyword evidence="4" id="KW-0460">Magnesium</keyword>
<dbReference type="InterPro" id="IPR012340">
    <property type="entry name" value="NA-bd_OB-fold"/>
</dbReference>
<gene>
    <name evidence="7" type="ORF">ACFPXP_18870</name>
</gene>
<dbReference type="NCBIfam" id="TIGR00757">
    <property type="entry name" value="RNaseEG"/>
    <property type="match status" value="1"/>
</dbReference>
<keyword evidence="3" id="KW-0378">Hydrolase</keyword>
<dbReference type="Pfam" id="PF00575">
    <property type="entry name" value="S1"/>
    <property type="match status" value="1"/>
</dbReference>
<dbReference type="PROSITE" id="PS50126">
    <property type="entry name" value="S1"/>
    <property type="match status" value="1"/>
</dbReference>
<comment type="cofactor">
    <cofactor evidence="1">
        <name>Mg(2+)</name>
        <dbReference type="ChEBI" id="CHEBI:18420"/>
    </cofactor>
</comment>
<evidence type="ECO:0000259" key="6">
    <source>
        <dbReference type="PROSITE" id="PS50126"/>
    </source>
</evidence>
<evidence type="ECO:0000313" key="8">
    <source>
        <dbReference type="Proteomes" id="UP001596250"/>
    </source>
</evidence>
<keyword evidence="8" id="KW-1185">Reference proteome</keyword>
<evidence type="ECO:0000256" key="1">
    <source>
        <dbReference type="ARBA" id="ARBA00001946"/>
    </source>
</evidence>
<dbReference type="PANTHER" id="PTHR30001">
    <property type="entry name" value="RIBONUCLEASE"/>
    <property type="match status" value="1"/>
</dbReference>
<dbReference type="InterPro" id="IPR004659">
    <property type="entry name" value="RNase_E/G"/>
</dbReference>
<dbReference type="Gene3D" id="2.40.50.140">
    <property type="entry name" value="Nucleic acid-binding proteins"/>
    <property type="match status" value="1"/>
</dbReference>
<organism evidence="7 8">
    <name type="scientific">Marinicrinis lubricantis</name>
    <dbReference type="NCBI Taxonomy" id="2086470"/>
    <lineage>
        <taxon>Bacteria</taxon>
        <taxon>Bacillati</taxon>
        <taxon>Bacillota</taxon>
        <taxon>Bacilli</taxon>
        <taxon>Bacillales</taxon>
        <taxon>Paenibacillaceae</taxon>
    </lineage>
</organism>
<dbReference type="SUPFAM" id="SSF50249">
    <property type="entry name" value="Nucleic acid-binding proteins"/>
    <property type="match status" value="1"/>
</dbReference>
<name>A0ABW1ITW1_9BACL</name>
<proteinExistence type="predicted"/>
<dbReference type="CDD" id="cd04453">
    <property type="entry name" value="S1_RNase_E"/>
    <property type="match status" value="1"/>
</dbReference>
<comment type="caution">
    <text evidence="7">The sequence shown here is derived from an EMBL/GenBank/DDBJ whole genome shotgun (WGS) entry which is preliminary data.</text>
</comment>
<dbReference type="EMBL" id="JBHSQV010000181">
    <property type="protein sequence ID" value="MFC5988471.1"/>
    <property type="molecule type" value="Genomic_DNA"/>
</dbReference>
<evidence type="ECO:0000256" key="4">
    <source>
        <dbReference type="ARBA" id="ARBA00022842"/>
    </source>
</evidence>
<dbReference type="Pfam" id="PF10150">
    <property type="entry name" value="RNase_E_G"/>
    <property type="match status" value="1"/>
</dbReference>
<reference evidence="8" key="1">
    <citation type="journal article" date="2019" name="Int. J. Syst. Evol. Microbiol.">
        <title>The Global Catalogue of Microorganisms (GCM) 10K type strain sequencing project: providing services to taxonomists for standard genome sequencing and annotation.</title>
        <authorList>
            <consortium name="The Broad Institute Genomics Platform"/>
            <consortium name="The Broad Institute Genome Sequencing Center for Infectious Disease"/>
            <person name="Wu L."/>
            <person name="Ma J."/>
        </authorList>
    </citation>
    <scope>NUCLEOTIDE SEQUENCE [LARGE SCALE GENOMIC DNA]</scope>
    <source>
        <strain evidence="8">CCM 8749</strain>
    </source>
</reference>
<feature type="domain" description="S1 motif" evidence="6">
    <location>
        <begin position="38"/>
        <end position="103"/>
    </location>
</feature>
<evidence type="ECO:0000256" key="3">
    <source>
        <dbReference type="ARBA" id="ARBA00022801"/>
    </source>
</evidence>
<dbReference type="RefSeq" id="WP_379895942.1">
    <property type="nucleotide sequence ID" value="NZ_CBCSCT010000014.1"/>
</dbReference>
<dbReference type="PANTHER" id="PTHR30001:SF0">
    <property type="entry name" value="RIBONUCLEASE G"/>
    <property type="match status" value="1"/>
</dbReference>
<evidence type="ECO:0000313" key="7">
    <source>
        <dbReference type="EMBL" id="MFC5988471.1"/>
    </source>
</evidence>
<accession>A0ABW1ITW1</accession>
<keyword evidence="5" id="KW-0694">RNA-binding</keyword>
<dbReference type="InterPro" id="IPR003029">
    <property type="entry name" value="S1_domain"/>
</dbReference>
<evidence type="ECO:0000256" key="5">
    <source>
        <dbReference type="ARBA" id="ARBA00022884"/>
    </source>
</evidence>